<dbReference type="Pfam" id="PF23759">
    <property type="entry name" value="GBD_T9SS_assoc"/>
    <property type="match status" value="4"/>
</dbReference>
<dbReference type="InterPro" id="IPR056600">
    <property type="entry name" value="GBD_T9SS_assoc"/>
</dbReference>
<protein>
    <submittedName>
        <fullName evidence="5">Prephenate dehydrogenase</fullName>
        <ecNumber evidence="5">1.3.1.12</ecNumber>
    </submittedName>
</protein>
<dbReference type="Gene3D" id="2.60.120.380">
    <property type="match status" value="5"/>
</dbReference>
<evidence type="ECO:0000313" key="6">
    <source>
        <dbReference type="Proteomes" id="UP000002945"/>
    </source>
</evidence>
<feature type="domain" description="T9SS-like galactose binding" evidence="4">
    <location>
        <begin position="283"/>
        <end position="412"/>
    </location>
</feature>
<sequence>MTLIAVCLFCVVASAQCAGINNNACTTAAPTVVGNSITCTPPANQGGRRNFQVTNMIAGATYRLSNCGSGYDTQMTVRDASGTSVAYNDDNGPACTGTAASIDFTPTTTGDYRIHLNRYNCATTNNLNGDIVVTLITAAPVTPLNDDCANATSLSVSPTSTCVTLTSGDSTNATQSIAALTCNGFTGNADDDVWYSFVATATDHDITVSPGTINDLVVDLRSGTCNATSIDCADNTTGGNDEVINATGLTIGSTYYIRVFSYGGAGNDGTFDICVTTPVIIPSNDDCANAISLGVSPTGVCATSATGTTENATQSLAAITCNGSTGNADDDVWYSFVATAFEHDITVTPGTIRNVVIDLRSGACNGTNIDCADNTGGANAEVLNATGLTIGTTYYVRVYSRGNASRAGTFDICVTTPPQPPLNDDCSNATVLTVSADTCTTSISGTTELATQSIAAISCNAATGDANDDVWYSFTATATDHDITVTPGTLTNAVIDLRSGACTGTNIDCADATTGTNAEVLNASGLTIGTTYYVRVYSFGSTGNEGTFDICVTTPIIPPVNDDCASATSLSVSPNNTCITSVTGTTIDASQSIAAFSCGGFTGNADDDVWYSFVATATSHDITATPGTISDLVLDLRSGACNGTNIACADGTTGAGLEVINATGLTIGNTYYVRVYSYGTSEGTFDICVTTPTIVPGPCQPTTDTPGTMYIEEVAFLGTLEDVTNTGSSFSTGYQDFTGLPTLARQVEGEGVNVYVEAPFRCTWKAWVDWNQDDVFDETTEEVYNSNFISTTTTTFGFIIPLGTAAGDYRIRVRNYTGYDYSIFDYNNSHDFNPCENFVDTGSTIDQYGEAEDYLFTVEPYCDAIIDTITEGETCGPGTVNLSVTGSGTPFITQYRWYDAETGGNLVATTLTGNWTTPSISATTTYYVTAFNGFCESWVREPITAKFNPIPTVTITPDINNRVVCGENDMLEISVSGDVEDVFLIDEDFESGDLGVFSNIILNDNGAAINARSAWQNQTSTFVPSEEVWFPAISSGFGNDQFVICNSDVGADGGGNSYITHNALQSTTSYDTTDYVNLAFSFDCYYSHYLEDGNGGADDYFTVEVSTDGTNWTALTADIIADVGIGTKFDNLSYDLSAYINQPTVSVRIRFYAVWSDGIAVDNVKLFGDKDVTAVDWTTTPAGIIDLYIDTDNDNIGDAPYVSGSYETVYAMPTLAQLEEANYSFTIDANLANGCGAVSSNFNVTNNTRIFDSTIDGWGNASNWSQGIVPTSDDCVIIKDNGMAIDTRTSGNGLARNITVKNGAYLEMDSGSSLTVTDWINVEAGGTIHMSDGANLIQVTDVVTNNNTGEINMDRTVTGLNGFDYIYWSSAVEGFDVADVSPGTASYLIYQWTATVSGNGVGNYGEWQSASGNMDIGTGYIIRGLSGTSVANTAEFVGRPNNGIINTPVSRGTYTGVDYPGGGGTVATALDDNWNLVGNPYPSAISADAFIAANASVITDDTNPSTITGTVYLWRHLSTPSDLYADPFYNGYAYNYNEDDYIQYNSTGSNPIGFNGNIAAGQAFFVLMDDAAPTSSTIQFNNSMRGVAYTNDQFYRAGEDPTDVGQFENDGENAVIEKHRIWLDIIASDNKASSILIGYITGASNDKDRLFDGDNLSDAPTHMYSIVDNTEMSIQGRSLPFQDTDEVPLGIQIAQSGNYTIAINALDGLFENTNQDIYLEDLYTGEIHDLRTAPYSFYSENGNYADRFVLKYLAPSASTLDIEEFNSNTGIVITTNENQIKVHAYKSQIADITIHDILGKRLIDRKDINEEVYNITNLRQTNSALIIKVTLKNGKQKIQKVIY</sequence>
<evidence type="ECO:0000259" key="4">
    <source>
        <dbReference type="Pfam" id="PF23759"/>
    </source>
</evidence>
<accession>A9DJF2</accession>
<dbReference type="eggNOG" id="COG1345">
    <property type="taxonomic scope" value="Bacteria"/>
</dbReference>
<feature type="signal peptide" evidence="1">
    <location>
        <begin position="1"/>
        <end position="18"/>
    </location>
</feature>
<feature type="domain" description="T9SS-like galactose binding" evidence="4">
    <location>
        <begin position="145"/>
        <end position="272"/>
    </location>
</feature>
<dbReference type="Proteomes" id="UP000002945">
    <property type="component" value="Unassembled WGS sequence"/>
</dbReference>
<dbReference type="EMBL" id="ABIB01000001">
    <property type="protein sequence ID" value="EDP98089.1"/>
    <property type="molecule type" value="Genomic_DNA"/>
</dbReference>
<dbReference type="eggNOG" id="COG3291">
    <property type="taxonomic scope" value="Bacteria"/>
</dbReference>
<evidence type="ECO:0000259" key="2">
    <source>
        <dbReference type="Pfam" id="PF19081"/>
    </source>
</evidence>
<dbReference type="STRING" id="391587.KAOT1_12767"/>
<dbReference type="InterPro" id="IPR045474">
    <property type="entry name" value="GEVED"/>
</dbReference>
<dbReference type="InterPro" id="IPR044023">
    <property type="entry name" value="Ig_7"/>
</dbReference>
<evidence type="ECO:0000313" key="5">
    <source>
        <dbReference type="EMBL" id="EDP98089.1"/>
    </source>
</evidence>
<evidence type="ECO:0000259" key="3">
    <source>
        <dbReference type="Pfam" id="PF20009"/>
    </source>
</evidence>
<keyword evidence="5" id="KW-0560">Oxidoreductase</keyword>
<keyword evidence="6" id="KW-1185">Reference proteome</keyword>
<feature type="domain" description="T9SS-like galactose binding" evidence="4">
    <location>
        <begin position="423"/>
        <end position="550"/>
    </location>
</feature>
<feature type="domain" description="Ig-like" evidence="2">
    <location>
        <begin position="870"/>
        <end position="949"/>
    </location>
</feature>
<proteinExistence type="predicted"/>
<comment type="caution">
    <text evidence="5">The sequence shown here is derived from an EMBL/GenBank/DDBJ whole genome shotgun (WGS) entry which is preliminary data.</text>
</comment>
<dbReference type="HOGENOM" id="CLU_237075_0_0_10"/>
<dbReference type="EC" id="1.3.1.12" evidence="5"/>
<keyword evidence="1" id="KW-0732">Signal</keyword>
<dbReference type="Pfam" id="PF20009">
    <property type="entry name" value="GEVED"/>
    <property type="match status" value="1"/>
</dbReference>
<feature type="domain" description="GEVED" evidence="3">
    <location>
        <begin position="764"/>
        <end position="856"/>
    </location>
</feature>
<feature type="domain" description="T9SS-like galactose binding" evidence="4">
    <location>
        <begin position="561"/>
        <end position="681"/>
    </location>
</feature>
<gene>
    <name evidence="5" type="ORF">KAOT1_12767</name>
</gene>
<organism evidence="5 6">
    <name type="scientific">Kordia algicida OT-1</name>
    <dbReference type="NCBI Taxonomy" id="391587"/>
    <lineage>
        <taxon>Bacteria</taxon>
        <taxon>Pseudomonadati</taxon>
        <taxon>Bacteroidota</taxon>
        <taxon>Flavobacteriia</taxon>
        <taxon>Flavobacteriales</taxon>
        <taxon>Flavobacteriaceae</taxon>
        <taxon>Kordia</taxon>
    </lineage>
</organism>
<evidence type="ECO:0000256" key="1">
    <source>
        <dbReference type="SAM" id="SignalP"/>
    </source>
</evidence>
<name>A9DJF2_9FLAO</name>
<dbReference type="Pfam" id="PF19081">
    <property type="entry name" value="Ig_7"/>
    <property type="match status" value="1"/>
</dbReference>
<feature type="chain" id="PRO_5002734603" evidence="1">
    <location>
        <begin position="19"/>
        <end position="1843"/>
    </location>
</feature>
<dbReference type="GO" id="GO:0008977">
    <property type="term" value="F:prephenate dehydrogenase (NAD+) activity"/>
    <property type="evidence" value="ECO:0007669"/>
    <property type="project" value="UniProtKB-EC"/>
</dbReference>
<reference evidence="5 6" key="1">
    <citation type="journal article" date="2011" name="J. Bacteriol.">
        <title>Genome sequence of the algicidal bacterium Kordia algicida OT-1.</title>
        <authorList>
            <person name="Lee H.S."/>
            <person name="Kang S.G."/>
            <person name="Kwon K.K."/>
            <person name="Lee J.H."/>
            <person name="Kim S.J."/>
        </authorList>
    </citation>
    <scope>NUCLEOTIDE SEQUENCE [LARGE SCALE GENOMIC DNA]</scope>
    <source>
        <strain evidence="5 6">OT-1</strain>
    </source>
</reference>